<organism evidence="5 6">
    <name type="scientific">Parathalassolituus penaei</name>
    <dbReference type="NCBI Taxonomy" id="2997323"/>
    <lineage>
        <taxon>Bacteria</taxon>
        <taxon>Pseudomonadati</taxon>
        <taxon>Pseudomonadota</taxon>
        <taxon>Gammaproteobacteria</taxon>
        <taxon>Oceanospirillales</taxon>
        <taxon>Oceanospirillaceae</taxon>
        <taxon>Parathalassolituus</taxon>
    </lineage>
</organism>
<evidence type="ECO:0000313" key="6">
    <source>
        <dbReference type="Proteomes" id="UP001150830"/>
    </source>
</evidence>
<evidence type="ECO:0000313" key="5">
    <source>
        <dbReference type="EMBL" id="MCY0966710.1"/>
    </source>
</evidence>
<keyword evidence="2" id="KW-0349">Heme</keyword>
<gene>
    <name evidence="5" type="ORF">OUO13_16120</name>
</gene>
<dbReference type="Gene3D" id="1.10.490.10">
    <property type="entry name" value="Globins"/>
    <property type="match status" value="1"/>
</dbReference>
<dbReference type="GO" id="GO:0019825">
    <property type="term" value="F:oxygen binding"/>
    <property type="evidence" value="ECO:0007669"/>
    <property type="project" value="InterPro"/>
</dbReference>
<dbReference type="EMBL" id="JAPNOA010000056">
    <property type="protein sequence ID" value="MCY0966710.1"/>
    <property type="molecule type" value="Genomic_DNA"/>
</dbReference>
<dbReference type="InterPro" id="IPR009050">
    <property type="entry name" value="Globin-like_sf"/>
</dbReference>
<evidence type="ECO:0000256" key="3">
    <source>
        <dbReference type="ARBA" id="ARBA00022723"/>
    </source>
</evidence>
<name>A0A9X3ITV4_9GAMM</name>
<dbReference type="Pfam" id="PF01152">
    <property type="entry name" value="Bac_globin"/>
    <property type="match status" value="1"/>
</dbReference>
<evidence type="ECO:0000256" key="4">
    <source>
        <dbReference type="ARBA" id="ARBA00023004"/>
    </source>
</evidence>
<evidence type="ECO:0000256" key="1">
    <source>
        <dbReference type="ARBA" id="ARBA00022448"/>
    </source>
</evidence>
<accession>A0A9X3ITV4</accession>
<evidence type="ECO:0000256" key="2">
    <source>
        <dbReference type="ARBA" id="ARBA00022617"/>
    </source>
</evidence>
<dbReference type="RefSeq" id="WP_283174909.1">
    <property type="nucleotide sequence ID" value="NZ_JAPNOA010000056.1"/>
</dbReference>
<keyword evidence="3" id="KW-0479">Metal-binding</keyword>
<proteinExistence type="predicted"/>
<reference evidence="5" key="1">
    <citation type="submission" date="2022-11" db="EMBL/GenBank/DDBJ databases">
        <title>Parathalassolutuus dongxingensis gen. nov., sp. nov., a novel member of family Oceanospirillaceae isolated from a coastal shrimp pond in Guangxi, China.</title>
        <authorList>
            <person name="Chen H."/>
        </authorList>
    </citation>
    <scope>NUCLEOTIDE SEQUENCE</scope>
    <source>
        <strain evidence="5">G-43</strain>
    </source>
</reference>
<dbReference type="SUPFAM" id="SSF46458">
    <property type="entry name" value="Globin-like"/>
    <property type="match status" value="1"/>
</dbReference>
<keyword evidence="6" id="KW-1185">Reference proteome</keyword>
<keyword evidence="1" id="KW-0813">Transport</keyword>
<sequence>MNTQLSPRPVYGEGDASYQAAGGYDGLKRLVDDFYRMMQTLPEAKGILAMHNVEDMTLIHDKLTRFLCGWLGGPKLFGERYGPIVIPAFHRQFPIGPAERDAWLLCMREAAALQPWEPEFRDYLLKALFVPAERSRSLD</sequence>
<dbReference type="AlphaFoldDB" id="A0A9X3ITV4"/>
<dbReference type="Proteomes" id="UP001150830">
    <property type="component" value="Unassembled WGS sequence"/>
</dbReference>
<comment type="caution">
    <text evidence="5">The sequence shown here is derived from an EMBL/GenBank/DDBJ whole genome shotgun (WGS) entry which is preliminary data.</text>
</comment>
<dbReference type="InterPro" id="IPR012292">
    <property type="entry name" value="Globin/Proto"/>
</dbReference>
<dbReference type="GO" id="GO:0020037">
    <property type="term" value="F:heme binding"/>
    <property type="evidence" value="ECO:0007669"/>
    <property type="project" value="InterPro"/>
</dbReference>
<dbReference type="CDD" id="cd14773">
    <property type="entry name" value="TrHb2_PhHbO-like_O"/>
    <property type="match status" value="1"/>
</dbReference>
<keyword evidence="4" id="KW-0408">Iron</keyword>
<dbReference type="GO" id="GO:0046872">
    <property type="term" value="F:metal ion binding"/>
    <property type="evidence" value="ECO:0007669"/>
    <property type="project" value="UniProtKB-KW"/>
</dbReference>
<protein>
    <submittedName>
        <fullName evidence="5">Group II truncated hemoglobin</fullName>
    </submittedName>
</protein>
<dbReference type="InterPro" id="IPR001486">
    <property type="entry name" value="Hemoglobin_trunc"/>
</dbReference>